<evidence type="ECO:0000313" key="2">
    <source>
        <dbReference type="Proteomes" id="UP000467840"/>
    </source>
</evidence>
<accession>A0A6A6K0F1</accession>
<keyword evidence="2" id="KW-1185">Reference proteome</keyword>
<name>A0A6A6K0F1_HEVBR</name>
<comment type="caution">
    <text evidence="1">The sequence shown here is derived from an EMBL/GenBank/DDBJ whole genome shotgun (WGS) entry which is preliminary data.</text>
</comment>
<sequence>MMNLGDQEIEFKLNMEFFLQPMTAQDRTAWMADINAGLLPATAYYAALRAAGVTDWTDEDIKDAIEVQASADPAAGDCRECHSVWLQRNASHEVNELAPYIQQMRDEVRKEVLAFGDDNRTRQRLEKLLKDLDNILSGITDDWESQLTADLKPGRYKRVSSSGDSSVYLEDESVLGDAVDAMPFVDKTGLSFRLVARCMKYRTWRMRATCISPFSPKAENSAAQVIR</sequence>
<dbReference type="EMBL" id="JAAGAX010000379">
    <property type="protein sequence ID" value="KAF2282290.1"/>
    <property type="molecule type" value="Genomic_DNA"/>
</dbReference>
<protein>
    <submittedName>
        <fullName evidence="1">Uncharacterized protein</fullName>
    </submittedName>
</protein>
<organism evidence="1 2">
    <name type="scientific">Hevea brasiliensis</name>
    <name type="common">Para rubber tree</name>
    <name type="synonym">Siphonia brasiliensis</name>
    <dbReference type="NCBI Taxonomy" id="3981"/>
    <lineage>
        <taxon>Eukaryota</taxon>
        <taxon>Viridiplantae</taxon>
        <taxon>Streptophyta</taxon>
        <taxon>Embryophyta</taxon>
        <taxon>Tracheophyta</taxon>
        <taxon>Spermatophyta</taxon>
        <taxon>Magnoliopsida</taxon>
        <taxon>eudicotyledons</taxon>
        <taxon>Gunneridae</taxon>
        <taxon>Pentapetalae</taxon>
        <taxon>rosids</taxon>
        <taxon>fabids</taxon>
        <taxon>Malpighiales</taxon>
        <taxon>Euphorbiaceae</taxon>
        <taxon>Crotonoideae</taxon>
        <taxon>Micrandreae</taxon>
        <taxon>Hevea</taxon>
    </lineage>
</organism>
<dbReference type="AlphaFoldDB" id="A0A6A6K0F1"/>
<reference evidence="1 2" key="1">
    <citation type="journal article" date="2020" name="Mol. Plant">
        <title>The Chromosome-Based Rubber Tree Genome Provides New Insights into Spurge Genome Evolution and Rubber Biosynthesis.</title>
        <authorList>
            <person name="Liu J."/>
            <person name="Shi C."/>
            <person name="Shi C.C."/>
            <person name="Li W."/>
            <person name="Zhang Q.J."/>
            <person name="Zhang Y."/>
            <person name="Li K."/>
            <person name="Lu H.F."/>
            <person name="Shi C."/>
            <person name="Zhu S.T."/>
            <person name="Xiao Z.Y."/>
            <person name="Nan H."/>
            <person name="Yue Y."/>
            <person name="Zhu X.G."/>
            <person name="Wu Y."/>
            <person name="Hong X.N."/>
            <person name="Fan G.Y."/>
            <person name="Tong Y."/>
            <person name="Zhang D."/>
            <person name="Mao C.L."/>
            <person name="Liu Y.L."/>
            <person name="Hao S.J."/>
            <person name="Liu W.Q."/>
            <person name="Lv M.Q."/>
            <person name="Zhang H.B."/>
            <person name="Liu Y."/>
            <person name="Hu-Tang G.R."/>
            <person name="Wang J.P."/>
            <person name="Wang J.H."/>
            <person name="Sun Y.H."/>
            <person name="Ni S.B."/>
            <person name="Chen W.B."/>
            <person name="Zhang X.C."/>
            <person name="Jiao Y.N."/>
            <person name="Eichler E.E."/>
            <person name="Li G.H."/>
            <person name="Liu X."/>
            <person name="Gao L.Z."/>
        </authorList>
    </citation>
    <scope>NUCLEOTIDE SEQUENCE [LARGE SCALE GENOMIC DNA]</scope>
    <source>
        <strain evidence="2">cv. GT1</strain>
        <tissue evidence="1">Leaf</tissue>
    </source>
</reference>
<proteinExistence type="predicted"/>
<evidence type="ECO:0000313" key="1">
    <source>
        <dbReference type="EMBL" id="KAF2282290.1"/>
    </source>
</evidence>
<gene>
    <name evidence="1" type="ORF">GH714_044134</name>
</gene>
<dbReference type="Proteomes" id="UP000467840">
    <property type="component" value="Unassembled WGS sequence"/>
</dbReference>